<dbReference type="SMART" id="SM00895">
    <property type="entry name" value="FCD"/>
    <property type="match status" value="1"/>
</dbReference>
<evidence type="ECO:0000256" key="3">
    <source>
        <dbReference type="ARBA" id="ARBA00023163"/>
    </source>
</evidence>
<dbReference type="Pfam" id="PF07729">
    <property type="entry name" value="FCD"/>
    <property type="match status" value="1"/>
</dbReference>
<reference evidence="5 6" key="1">
    <citation type="submission" date="2019-03" db="EMBL/GenBank/DDBJ databases">
        <title>Jiella endophytica sp. nov., a novel endophytic bacterium isolated from root of Ficus microcarpa Linn. f.</title>
        <authorList>
            <person name="Tuo L."/>
        </authorList>
    </citation>
    <scope>NUCLEOTIDE SEQUENCE [LARGE SCALE GENOMIC DNA]</scope>
    <source>
        <strain evidence="5 6">CBS5Q-3</strain>
    </source>
</reference>
<proteinExistence type="predicted"/>
<keyword evidence="1" id="KW-0805">Transcription regulation</keyword>
<dbReference type="Gene3D" id="1.10.10.10">
    <property type="entry name" value="Winged helix-like DNA-binding domain superfamily/Winged helix DNA-binding domain"/>
    <property type="match status" value="1"/>
</dbReference>
<dbReference type="GO" id="GO:0003700">
    <property type="term" value="F:DNA-binding transcription factor activity"/>
    <property type="evidence" value="ECO:0007669"/>
    <property type="project" value="InterPro"/>
</dbReference>
<dbReference type="InterPro" id="IPR011711">
    <property type="entry name" value="GntR_C"/>
</dbReference>
<keyword evidence="3" id="KW-0804">Transcription</keyword>
<dbReference type="Gene3D" id="1.20.120.530">
    <property type="entry name" value="GntR ligand-binding domain-like"/>
    <property type="match status" value="1"/>
</dbReference>
<dbReference type="InterPro" id="IPR036388">
    <property type="entry name" value="WH-like_DNA-bd_sf"/>
</dbReference>
<dbReference type="CDD" id="cd07377">
    <property type="entry name" value="WHTH_GntR"/>
    <property type="match status" value="1"/>
</dbReference>
<dbReference type="PROSITE" id="PS50949">
    <property type="entry name" value="HTH_GNTR"/>
    <property type="match status" value="1"/>
</dbReference>
<evidence type="ECO:0000256" key="1">
    <source>
        <dbReference type="ARBA" id="ARBA00023015"/>
    </source>
</evidence>
<feature type="domain" description="HTH gntR-type" evidence="4">
    <location>
        <begin position="27"/>
        <end position="94"/>
    </location>
</feature>
<keyword evidence="2" id="KW-0238">DNA-binding</keyword>
<organism evidence="5 6">
    <name type="scientific">Jiella endophytica</name>
    <dbReference type="NCBI Taxonomy" id="2558362"/>
    <lineage>
        <taxon>Bacteria</taxon>
        <taxon>Pseudomonadati</taxon>
        <taxon>Pseudomonadota</taxon>
        <taxon>Alphaproteobacteria</taxon>
        <taxon>Hyphomicrobiales</taxon>
        <taxon>Aurantimonadaceae</taxon>
        <taxon>Jiella</taxon>
    </lineage>
</organism>
<dbReference type="AlphaFoldDB" id="A0A4Y8RTT3"/>
<dbReference type="PANTHER" id="PTHR43537:SF6">
    <property type="entry name" value="HTH-TYPE TRANSCRIPTIONAL REPRESSOR RSPR"/>
    <property type="match status" value="1"/>
</dbReference>
<evidence type="ECO:0000256" key="2">
    <source>
        <dbReference type="ARBA" id="ARBA00023125"/>
    </source>
</evidence>
<comment type="caution">
    <text evidence="5">The sequence shown here is derived from an EMBL/GenBank/DDBJ whole genome shotgun (WGS) entry which is preliminary data.</text>
</comment>
<keyword evidence="6" id="KW-1185">Reference proteome</keyword>
<dbReference type="Pfam" id="PF00392">
    <property type="entry name" value="GntR"/>
    <property type="match status" value="1"/>
</dbReference>
<dbReference type="Proteomes" id="UP000298179">
    <property type="component" value="Unassembled WGS sequence"/>
</dbReference>
<name>A0A4Y8RTT3_9HYPH</name>
<dbReference type="GO" id="GO:0003677">
    <property type="term" value="F:DNA binding"/>
    <property type="evidence" value="ECO:0007669"/>
    <property type="project" value="UniProtKB-KW"/>
</dbReference>
<evidence type="ECO:0000313" key="5">
    <source>
        <dbReference type="EMBL" id="TFF27586.1"/>
    </source>
</evidence>
<dbReference type="SMART" id="SM00345">
    <property type="entry name" value="HTH_GNTR"/>
    <property type="match status" value="1"/>
</dbReference>
<gene>
    <name evidence="5" type="ORF">E3C22_03780</name>
</gene>
<dbReference type="InterPro" id="IPR036390">
    <property type="entry name" value="WH_DNA-bd_sf"/>
</dbReference>
<evidence type="ECO:0000313" key="6">
    <source>
        <dbReference type="Proteomes" id="UP000298179"/>
    </source>
</evidence>
<sequence>MVVSETCQEEFMTIPLDLSPPPAPTRSTMADAVYQDLRRAILELRLKPGMRVSEAEIARQMGVSRQPVREAFIRLARIGYLNVQPQRRTEIVKISVREVLNARFIREALEVAVVRRACEGDTRALVEQLTANLTAQRAAQEADDRREFHRLDDMFHRLIAEGAGCGFTWALIDEQKAQLDRMRFLTLSYGQPDVYDDHLAIFEALKARDPAKAEAAMRVHLGRIIRHLERLRMEFGEYFEETGETLVEG</sequence>
<dbReference type="SUPFAM" id="SSF48008">
    <property type="entry name" value="GntR ligand-binding domain-like"/>
    <property type="match status" value="1"/>
</dbReference>
<dbReference type="InterPro" id="IPR000524">
    <property type="entry name" value="Tscrpt_reg_HTH_GntR"/>
</dbReference>
<evidence type="ECO:0000259" key="4">
    <source>
        <dbReference type="PROSITE" id="PS50949"/>
    </source>
</evidence>
<dbReference type="EMBL" id="SOZD01000001">
    <property type="protein sequence ID" value="TFF27586.1"/>
    <property type="molecule type" value="Genomic_DNA"/>
</dbReference>
<dbReference type="InterPro" id="IPR008920">
    <property type="entry name" value="TF_FadR/GntR_C"/>
</dbReference>
<protein>
    <submittedName>
        <fullName evidence="5">GntR family transcriptional regulator</fullName>
    </submittedName>
</protein>
<dbReference type="OrthoDB" id="9788098at2"/>
<dbReference type="SUPFAM" id="SSF46785">
    <property type="entry name" value="Winged helix' DNA-binding domain"/>
    <property type="match status" value="1"/>
</dbReference>
<dbReference type="PANTHER" id="PTHR43537">
    <property type="entry name" value="TRANSCRIPTIONAL REGULATOR, GNTR FAMILY"/>
    <property type="match status" value="1"/>
</dbReference>
<accession>A0A4Y8RTT3</accession>